<sequence length="71" mass="7853">MRCSNGSAQCVNRQCQCASVKRVYPMTTNTPVSCKTIFDCAASHQCPDNKGIIDELPFKTNDILEEPEKEG</sequence>
<protein>
    <submittedName>
        <fullName evidence="1">(rape) hypothetical protein</fullName>
    </submittedName>
</protein>
<gene>
    <name evidence="1" type="ORF">DARMORV10_C08P16250.1</name>
</gene>
<organism evidence="1">
    <name type="scientific">Brassica napus</name>
    <name type="common">Rape</name>
    <dbReference type="NCBI Taxonomy" id="3708"/>
    <lineage>
        <taxon>Eukaryota</taxon>
        <taxon>Viridiplantae</taxon>
        <taxon>Streptophyta</taxon>
        <taxon>Embryophyta</taxon>
        <taxon>Tracheophyta</taxon>
        <taxon>Spermatophyta</taxon>
        <taxon>Magnoliopsida</taxon>
        <taxon>eudicotyledons</taxon>
        <taxon>Gunneridae</taxon>
        <taxon>Pentapetalae</taxon>
        <taxon>rosids</taxon>
        <taxon>malvids</taxon>
        <taxon>Brassicales</taxon>
        <taxon>Brassicaceae</taxon>
        <taxon>Brassiceae</taxon>
        <taxon>Brassica</taxon>
    </lineage>
</organism>
<dbReference type="EMBL" id="HG994372">
    <property type="protein sequence ID" value="CAF2108736.1"/>
    <property type="molecule type" value="Genomic_DNA"/>
</dbReference>
<proteinExistence type="predicted"/>
<dbReference type="AlphaFoldDB" id="A0A816U2R9"/>
<dbReference type="Proteomes" id="UP001295469">
    <property type="component" value="Chromosome C08"/>
</dbReference>
<reference evidence="1" key="1">
    <citation type="submission" date="2021-01" db="EMBL/GenBank/DDBJ databases">
        <authorList>
            <consortium name="Genoscope - CEA"/>
            <person name="William W."/>
        </authorList>
    </citation>
    <scope>NUCLEOTIDE SEQUENCE</scope>
</reference>
<evidence type="ECO:0000313" key="1">
    <source>
        <dbReference type="EMBL" id="CAF2108736.1"/>
    </source>
</evidence>
<name>A0A816U2R9_BRANA</name>
<accession>A0A816U2R9</accession>